<dbReference type="InterPro" id="IPR026024">
    <property type="entry name" value="Chemotaxis_MeTrfase_CheR"/>
</dbReference>
<accession>A0A2K2HD32</accession>
<gene>
    <name evidence="7" type="ORF">C2E25_03495</name>
</gene>
<keyword evidence="5" id="KW-0949">S-adenosyl-L-methionine</keyword>
<dbReference type="PIRSF" id="PIRSF000410">
    <property type="entry name" value="CheR"/>
    <property type="match status" value="1"/>
</dbReference>
<evidence type="ECO:0000259" key="6">
    <source>
        <dbReference type="PROSITE" id="PS50123"/>
    </source>
</evidence>
<evidence type="ECO:0000256" key="1">
    <source>
        <dbReference type="ARBA" id="ARBA00001541"/>
    </source>
</evidence>
<dbReference type="InterPro" id="IPR050903">
    <property type="entry name" value="Bact_Chemotaxis_MeTrfase"/>
</dbReference>
<dbReference type="InterPro" id="IPR022641">
    <property type="entry name" value="CheR_N"/>
</dbReference>
<dbReference type="PRINTS" id="PR00996">
    <property type="entry name" value="CHERMTFRASE"/>
</dbReference>
<dbReference type="InterPro" id="IPR036804">
    <property type="entry name" value="CheR_N_sf"/>
</dbReference>
<dbReference type="InterPro" id="IPR022642">
    <property type="entry name" value="CheR_C"/>
</dbReference>
<dbReference type="OrthoDB" id="9786165at2"/>
<keyword evidence="4" id="KW-0808">Transferase</keyword>
<evidence type="ECO:0000256" key="2">
    <source>
        <dbReference type="ARBA" id="ARBA00012534"/>
    </source>
</evidence>
<evidence type="ECO:0000313" key="7">
    <source>
        <dbReference type="EMBL" id="PNU21208.1"/>
    </source>
</evidence>
<dbReference type="InterPro" id="IPR000780">
    <property type="entry name" value="CheR_MeTrfase"/>
</dbReference>
<dbReference type="InterPro" id="IPR029063">
    <property type="entry name" value="SAM-dependent_MTases_sf"/>
</dbReference>
<dbReference type="PROSITE" id="PS50123">
    <property type="entry name" value="CHER"/>
    <property type="match status" value="1"/>
</dbReference>
<keyword evidence="3" id="KW-0489">Methyltransferase</keyword>
<proteinExistence type="predicted"/>
<dbReference type="GO" id="GO:0008983">
    <property type="term" value="F:protein-glutamate O-methyltransferase activity"/>
    <property type="evidence" value="ECO:0007669"/>
    <property type="project" value="UniProtKB-EC"/>
</dbReference>
<dbReference type="Gene3D" id="1.10.155.10">
    <property type="entry name" value="Chemotaxis receptor methyltransferase CheR, N-terminal domain"/>
    <property type="match status" value="1"/>
</dbReference>
<dbReference type="SUPFAM" id="SSF53335">
    <property type="entry name" value="S-adenosyl-L-methionine-dependent methyltransferases"/>
    <property type="match status" value="1"/>
</dbReference>
<dbReference type="EMBL" id="PPFX01000005">
    <property type="protein sequence ID" value="PNU21208.1"/>
    <property type="molecule type" value="Genomic_DNA"/>
</dbReference>
<name>A0A2K2HD32_9BACT</name>
<reference evidence="7 8" key="1">
    <citation type="journal article" date="2018" name="Genome Announc.">
        <title>Genome Sequence of Geothermobacter sp. HR-1 Iron Reducer from the Loihi Seamount.</title>
        <authorList>
            <person name="Smith H."/>
            <person name="Abuyen K."/>
            <person name="Tremblay J."/>
            <person name="Savalia P."/>
            <person name="Perez-Rodriguez I."/>
            <person name="Emerson D."/>
            <person name="Tully B."/>
            <person name="Amend J."/>
        </authorList>
    </citation>
    <scope>NUCLEOTIDE SEQUENCE [LARGE SCALE GENOMIC DNA]</scope>
    <source>
        <strain evidence="7 8">HR-1</strain>
    </source>
</reference>
<evidence type="ECO:0000256" key="5">
    <source>
        <dbReference type="ARBA" id="ARBA00022691"/>
    </source>
</evidence>
<dbReference type="Proteomes" id="UP000236340">
    <property type="component" value="Unassembled WGS sequence"/>
</dbReference>
<evidence type="ECO:0000313" key="8">
    <source>
        <dbReference type="Proteomes" id="UP000236340"/>
    </source>
</evidence>
<comment type="catalytic activity">
    <reaction evidence="1">
        <text>L-glutamyl-[protein] + S-adenosyl-L-methionine = [protein]-L-glutamate 5-O-methyl ester + S-adenosyl-L-homocysteine</text>
        <dbReference type="Rhea" id="RHEA:24452"/>
        <dbReference type="Rhea" id="RHEA-COMP:10208"/>
        <dbReference type="Rhea" id="RHEA-COMP:10311"/>
        <dbReference type="ChEBI" id="CHEBI:29973"/>
        <dbReference type="ChEBI" id="CHEBI:57856"/>
        <dbReference type="ChEBI" id="CHEBI:59789"/>
        <dbReference type="ChEBI" id="CHEBI:82795"/>
        <dbReference type="EC" id="2.1.1.80"/>
    </reaction>
</comment>
<dbReference type="Gene3D" id="3.40.50.150">
    <property type="entry name" value="Vaccinia Virus protein VP39"/>
    <property type="match status" value="1"/>
</dbReference>
<comment type="caution">
    <text evidence="7">The sequence shown here is derived from an EMBL/GenBank/DDBJ whole genome shotgun (WGS) entry which is preliminary data.</text>
</comment>
<dbReference type="Pfam" id="PF01739">
    <property type="entry name" value="CheR"/>
    <property type="match status" value="1"/>
</dbReference>
<dbReference type="SMART" id="SM00138">
    <property type="entry name" value="MeTrc"/>
    <property type="match status" value="1"/>
</dbReference>
<dbReference type="AlphaFoldDB" id="A0A2K2HD32"/>
<sequence>MSQAVVSNGTAGQNHMMVISDDEFNAMRKLIYERFGINLTDQKRSLLVGRLQKLVRGNGFNSFQAYYQHLLNDSSERALSELVDRVSTNHTYFNRENDHFDYFRNTALPAVVERLKKENRFDLRIWCAGCSSGEEAYMLLMLIREVLGSDHRRWDAGILATDISDRVLAVARQGLYPEEKLSNMPAELKRKYFRQQPDGRWQVDESLRREATFRRFNLMNKTFPFKKPFQIIFCRNVMIYFDQPTRDTLVKKFHRLTEPDGYLFIGHSETLGRSQNLYRYLLPAAYQKMEA</sequence>
<protein>
    <recommendedName>
        <fullName evidence="2">protein-glutamate O-methyltransferase</fullName>
        <ecNumber evidence="2">2.1.1.80</ecNumber>
    </recommendedName>
</protein>
<evidence type="ECO:0000256" key="4">
    <source>
        <dbReference type="ARBA" id="ARBA00022679"/>
    </source>
</evidence>
<dbReference type="Pfam" id="PF03705">
    <property type="entry name" value="CheR_N"/>
    <property type="match status" value="1"/>
</dbReference>
<dbReference type="SUPFAM" id="SSF47757">
    <property type="entry name" value="Chemotaxis receptor methyltransferase CheR, N-terminal domain"/>
    <property type="match status" value="1"/>
</dbReference>
<dbReference type="PANTHER" id="PTHR24422:SF19">
    <property type="entry name" value="CHEMOTAXIS PROTEIN METHYLTRANSFERASE"/>
    <property type="match status" value="1"/>
</dbReference>
<dbReference type="PANTHER" id="PTHR24422">
    <property type="entry name" value="CHEMOTAXIS PROTEIN METHYLTRANSFERASE"/>
    <property type="match status" value="1"/>
</dbReference>
<organism evidence="7 8">
    <name type="scientific">Geothermobacter hydrogeniphilus</name>
    <dbReference type="NCBI Taxonomy" id="1969733"/>
    <lineage>
        <taxon>Bacteria</taxon>
        <taxon>Pseudomonadati</taxon>
        <taxon>Thermodesulfobacteriota</taxon>
        <taxon>Desulfuromonadia</taxon>
        <taxon>Desulfuromonadales</taxon>
        <taxon>Geothermobacteraceae</taxon>
        <taxon>Geothermobacter</taxon>
    </lineage>
</organism>
<dbReference type="EC" id="2.1.1.80" evidence="2"/>
<evidence type="ECO:0000256" key="3">
    <source>
        <dbReference type="ARBA" id="ARBA00022603"/>
    </source>
</evidence>
<feature type="domain" description="CheR-type methyltransferase" evidence="6">
    <location>
        <begin position="12"/>
        <end position="291"/>
    </location>
</feature>
<dbReference type="GO" id="GO:0032259">
    <property type="term" value="P:methylation"/>
    <property type="evidence" value="ECO:0007669"/>
    <property type="project" value="UniProtKB-KW"/>
</dbReference>